<organism evidence="3 4">
    <name type="scientific">Pseudomassariella vexata</name>
    <dbReference type="NCBI Taxonomy" id="1141098"/>
    <lineage>
        <taxon>Eukaryota</taxon>
        <taxon>Fungi</taxon>
        <taxon>Dikarya</taxon>
        <taxon>Ascomycota</taxon>
        <taxon>Pezizomycotina</taxon>
        <taxon>Sordariomycetes</taxon>
        <taxon>Xylariomycetidae</taxon>
        <taxon>Amphisphaeriales</taxon>
        <taxon>Pseudomassariaceae</taxon>
        <taxon>Pseudomassariella</taxon>
    </lineage>
</organism>
<keyword evidence="1" id="KW-0472">Membrane</keyword>
<gene>
    <name evidence="3" type="ORF">BCR38DRAFT_526267</name>
</gene>
<dbReference type="SUPFAM" id="SSF63829">
    <property type="entry name" value="Calcium-dependent phosphotriesterase"/>
    <property type="match status" value="1"/>
</dbReference>
<accession>A0A1Y2DPU5</accession>
<dbReference type="PANTHER" id="PTHR35340:SF5">
    <property type="entry name" value="ASST-DOMAIN-CONTAINING PROTEIN"/>
    <property type="match status" value="1"/>
</dbReference>
<keyword evidence="1" id="KW-1133">Transmembrane helix</keyword>
<dbReference type="OrthoDB" id="5427350at2759"/>
<comment type="caution">
    <text evidence="3">The sequence shown here is derived from an EMBL/GenBank/DDBJ whole genome shotgun (WGS) entry which is preliminary data.</text>
</comment>
<evidence type="ECO:0000313" key="3">
    <source>
        <dbReference type="EMBL" id="ORY60685.1"/>
    </source>
</evidence>
<dbReference type="InterPro" id="IPR039535">
    <property type="entry name" value="ASST-like"/>
</dbReference>
<dbReference type="GeneID" id="63781560"/>
<dbReference type="EMBL" id="MCFJ01000011">
    <property type="protein sequence ID" value="ORY60685.1"/>
    <property type="molecule type" value="Genomic_DNA"/>
</dbReference>
<feature type="signal peptide" evidence="2">
    <location>
        <begin position="1"/>
        <end position="25"/>
    </location>
</feature>
<dbReference type="RefSeq" id="XP_040712912.1">
    <property type="nucleotide sequence ID" value="XM_040865348.1"/>
</dbReference>
<feature type="chain" id="PRO_5012553544" evidence="2">
    <location>
        <begin position="26"/>
        <end position="594"/>
    </location>
</feature>
<dbReference type="STRING" id="1141098.A0A1Y2DPU5"/>
<evidence type="ECO:0000256" key="1">
    <source>
        <dbReference type="SAM" id="Phobius"/>
    </source>
</evidence>
<protein>
    <submittedName>
        <fullName evidence="3">ASST-domain-containing protein</fullName>
    </submittedName>
</protein>
<name>A0A1Y2DPU5_9PEZI</name>
<evidence type="ECO:0000256" key="2">
    <source>
        <dbReference type="SAM" id="SignalP"/>
    </source>
</evidence>
<feature type="transmembrane region" description="Helical" evidence="1">
    <location>
        <begin position="528"/>
        <end position="546"/>
    </location>
</feature>
<keyword evidence="1" id="KW-0812">Transmembrane</keyword>
<dbReference type="Pfam" id="PF14269">
    <property type="entry name" value="Arylsulfotran_2"/>
    <property type="match status" value="1"/>
</dbReference>
<keyword evidence="2" id="KW-0732">Signal</keyword>
<dbReference type="AlphaFoldDB" id="A0A1Y2DPU5"/>
<evidence type="ECO:0000313" key="4">
    <source>
        <dbReference type="Proteomes" id="UP000193689"/>
    </source>
</evidence>
<proteinExistence type="predicted"/>
<reference evidence="3 4" key="1">
    <citation type="submission" date="2016-07" db="EMBL/GenBank/DDBJ databases">
        <title>Pervasive Adenine N6-methylation of Active Genes in Fungi.</title>
        <authorList>
            <consortium name="DOE Joint Genome Institute"/>
            <person name="Mondo S.J."/>
            <person name="Dannebaum R.O."/>
            <person name="Kuo R.C."/>
            <person name="Labutti K."/>
            <person name="Haridas S."/>
            <person name="Kuo A."/>
            <person name="Salamov A."/>
            <person name="Ahrendt S.R."/>
            <person name="Lipzen A."/>
            <person name="Sullivan W."/>
            <person name="Andreopoulos W.B."/>
            <person name="Clum A."/>
            <person name="Lindquist E."/>
            <person name="Daum C."/>
            <person name="Ramamoorthy G.K."/>
            <person name="Gryganskyi A."/>
            <person name="Culley D."/>
            <person name="Magnuson J.K."/>
            <person name="James T.Y."/>
            <person name="O'Malley M.A."/>
            <person name="Stajich J.E."/>
            <person name="Spatafora J.W."/>
            <person name="Visel A."/>
            <person name="Grigoriev I.V."/>
        </authorList>
    </citation>
    <scope>NUCLEOTIDE SEQUENCE [LARGE SCALE GENOMIC DNA]</scope>
    <source>
        <strain evidence="3 4">CBS 129021</strain>
    </source>
</reference>
<dbReference type="PANTHER" id="PTHR35340">
    <property type="entry name" value="PQQ ENZYME REPEAT PROTEIN-RELATED"/>
    <property type="match status" value="1"/>
</dbReference>
<keyword evidence="4" id="KW-1185">Reference proteome</keyword>
<dbReference type="Proteomes" id="UP000193689">
    <property type="component" value="Unassembled WGS sequence"/>
</dbReference>
<dbReference type="InParanoid" id="A0A1Y2DPU5"/>
<sequence length="594" mass="66729">MLRVLLALKLIFSVALVGLPKTCLASNVFNSPVLYDWGFYGLFPRIWYKTYSRGAPLLNFLQWDDQCDDGGFYLLSPRGTIVSKPGPVIVDARGNLVWTDDRFGETTDVKVQTYNGKQYLTFWSSPEGVTHRYGMGTHYMLDETYSVFKTIEPVGEGLRSDLHEFKISDEGTALMTVYFSVPADLSSIGGPVDGWILDSIFQEVDIETGSLLFEWRASEHVSVNETMRVFAGGDLGGSPQSAFDYFHINSVDKDQQGNFVISGRHTHTVMCIRPTGDSIWILGGKDNMFQDLSDGRGTDFTWQHHARMHDNNTLSIFDNAKSETTGDRYVGSYSRGMLIQLDTERMTASLVQEYANDGIIAQSQGSAQVMPDTGNMLVSYGFLPTFTEFSPDGRVLCHARIAPRLVFQAGMVTSYRTFKTTSWVGRPIYPPSIFLRPSEARLYASWHGATEVDRWILQGAEWQGIHDDEWNDLDEQEKDGFEVTFQMTDQMHTYLRVVAVDEDGHALGHTEIVNRDVGNAPSTALHDAFVKIGILLGITIALALYFRPAVARAFRRSSIRALVVAFVAARRRWVWRDCSRGAKAHETQPLYNDP</sequence>
<dbReference type="InterPro" id="IPR053143">
    <property type="entry name" value="Arylsulfate_ST"/>
</dbReference>